<dbReference type="Pfam" id="PF03483">
    <property type="entry name" value="B3_4"/>
    <property type="match status" value="1"/>
</dbReference>
<evidence type="ECO:0000256" key="17">
    <source>
        <dbReference type="ARBA" id="ARBA00033189"/>
    </source>
</evidence>
<dbReference type="GO" id="GO:0000287">
    <property type="term" value="F:magnesium ion binding"/>
    <property type="evidence" value="ECO:0007669"/>
    <property type="project" value="InterPro"/>
</dbReference>
<protein>
    <recommendedName>
        <fullName evidence="6">Phenylalanine--tRNA ligase beta subunit</fullName>
        <ecNumber evidence="5">6.1.1.20</ecNumber>
    </recommendedName>
    <alternativeName>
        <fullName evidence="17">Phenylalanyl-tRNA synthetase beta subunit</fullName>
    </alternativeName>
</protein>
<evidence type="ECO:0000259" key="20">
    <source>
        <dbReference type="PROSITE" id="PS51447"/>
    </source>
</evidence>
<comment type="similarity">
    <text evidence="3">Belongs to the phenylalanyl-tRNA synthetase beta subunit family. Type 1 subfamily.</text>
</comment>
<dbReference type="InterPro" id="IPR033714">
    <property type="entry name" value="tRNA_bind_bactPheRS"/>
</dbReference>
<dbReference type="GO" id="GO:0009328">
    <property type="term" value="C:phenylalanine-tRNA ligase complex"/>
    <property type="evidence" value="ECO:0007669"/>
    <property type="project" value="TreeGrafter"/>
</dbReference>
<dbReference type="CDD" id="cd00769">
    <property type="entry name" value="PheRS_beta_core"/>
    <property type="match status" value="1"/>
</dbReference>
<feature type="domain" description="B5" evidence="21">
    <location>
        <begin position="349"/>
        <end position="424"/>
    </location>
</feature>
<dbReference type="Gene3D" id="3.30.930.10">
    <property type="entry name" value="Bira Bifunctional Protein, Domain 2"/>
    <property type="match status" value="1"/>
</dbReference>
<dbReference type="InterPro" id="IPR005146">
    <property type="entry name" value="B3/B4_tRNA-bd"/>
</dbReference>
<keyword evidence="15" id="KW-0648">Protein biosynthesis</keyword>
<keyword evidence="16" id="KW-0030">Aminoacyl-tRNA synthetase</keyword>
<evidence type="ECO:0000256" key="14">
    <source>
        <dbReference type="ARBA" id="ARBA00022884"/>
    </source>
</evidence>
<accession>A0A381V9T2</accession>
<reference evidence="22" key="1">
    <citation type="submission" date="2018-05" db="EMBL/GenBank/DDBJ databases">
        <authorList>
            <person name="Lanie J.A."/>
            <person name="Ng W.-L."/>
            <person name="Kazmierczak K.M."/>
            <person name="Andrzejewski T.M."/>
            <person name="Davidsen T.M."/>
            <person name="Wayne K.J."/>
            <person name="Tettelin H."/>
            <person name="Glass J.I."/>
            <person name="Rusch D."/>
            <person name="Podicherti R."/>
            <person name="Tsui H.-C.T."/>
            <person name="Winkler M.E."/>
        </authorList>
    </citation>
    <scope>NUCLEOTIDE SEQUENCE</scope>
</reference>
<evidence type="ECO:0000256" key="11">
    <source>
        <dbReference type="ARBA" id="ARBA00022741"/>
    </source>
</evidence>
<evidence type="ECO:0000256" key="9">
    <source>
        <dbReference type="ARBA" id="ARBA00022598"/>
    </source>
</evidence>
<proteinExistence type="inferred from homology"/>
<dbReference type="Gene3D" id="3.50.40.10">
    <property type="entry name" value="Phenylalanyl-trna Synthetase, Chain B, domain 3"/>
    <property type="match status" value="1"/>
</dbReference>
<dbReference type="GO" id="GO:0005524">
    <property type="term" value="F:ATP binding"/>
    <property type="evidence" value="ECO:0007669"/>
    <property type="project" value="UniProtKB-KW"/>
</dbReference>
<dbReference type="GO" id="GO:0006432">
    <property type="term" value="P:phenylalanyl-tRNA aminoacylation"/>
    <property type="evidence" value="ECO:0007669"/>
    <property type="project" value="InterPro"/>
</dbReference>
<dbReference type="CDD" id="cd02796">
    <property type="entry name" value="tRNA_bind_bactPheRS"/>
    <property type="match status" value="1"/>
</dbReference>
<comment type="catalytic activity">
    <reaction evidence="18">
        <text>tRNA(Phe) + L-phenylalanine + ATP = L-phenylalanyl-tRNA(Phe) + AMP + diphosphate + H(+)</text>
        <dbReference type="Rhea" id="RHEA:19413"/>
        <dbReference type="Rhea" id="RHEA-COMP:9668"/>
        <dbReference type="Rhea" id="RHEA-COMP:9699"/>
        <dbReference type="ChEBI" id="CHEBI:15378"/>
        <dbReference type="ChEBI" id="CHEBI:30616"/>
        <dbReference type="ChEBI" id="CHEBI:33019"/>
        <dbReference type="ChEBI" id="CHEBI:58095"/>
        <dbReference type="ChEBI" id="CHEBI:78442"/>
        <dbReference type="ChEBI" id="CHEBI:78531"/>
        <dbReference type="ChEBI" id="CHEBI:456215"/>
        <dbReference type="EC" id="6.1.1.20"/>
    </reaction>
</comment>
<evidence type="ECO:0000256" key="13">
    <source>
        <dbReference type="ARBA" id="ARBA00022842"/>
    </source>
</evidence>
<dbReference type="Gene3D" id="2.40.50.140">
    <property type="entry name" value="Nucleic acid-binding proteins"/>
    <property type="match status" value="1"/>
</dbReference>
<dbReference type="InterPro" id="IPR041616">
    <property type="entry name" value="PheRS_beta_core"/>
</dbReference>
<dbReference type="SUPFAM" id="SSF56037">
    <property type="entry name" value="PheT/TilS domain"/>
    <property type="match status" value="1"/>
</dbReference>
<dbReference type="InterPro" id="IPR009061">
    <property type="entry name" value="DNA-bd_dom_put_sf"/>
</dbReference>
<dbReference type="InterPro" id="IPR005121">
    <property type="entry name" value="Fdx_antiC-bd"/>
</dbReference>
<feature type="non-terminal residue" evidence="22">
    <location>
        <position position="1"/>
    </location>
</feature>
<dbReference type="SMART" id="SM00873">
    <property type="entry name" value="B3_4"/>
    <property type="match status" value="1"/>
</dbReference>
<dbReference type="InterPro" id="IPR020825">
    <property type="entry name" value="Phe-tRNA_synthase-like_B3/B4"/>
</dbReference>
<evidence type="ECO:0000256" key="1">
    <source>
        <dbReference type="ARBA" id="ARBA00001946"/>
    </source>
</evidence>
<dbReference type="SUPFAM" id="SSF54991">
    <property type="entry name" value="Anticodon-binding domain of PheRS"/>
    <property type="match status" value="1"/>
</dbReference>
<evidence type="ECO:0000256" key="6">
    <source>
        <dbReference type="ARBA" id="ARBA00017032"/>
    </source>
</evidence>
<gene>
    <name evidence="22" type="ORF">METZ01_LOCUS88957</name>
</gene>
<dbReference type="InterPro" id="IPR004532">
    <property type="entry name" value="Phe-tRNA-ligase_IIc_bsu_bact"/>
</dbReference>
<dbReference type="InterPro" id="IPR036690">
    <property type="entry name" value="Fdx_antiC-bd_sf"/>
</dbReference>
<dbReference type="Gene3D" id="3.30.56.10">
    <property type="match status" value="1"/>
</dbReference>
<sequence length="749" mass="84567">VEKHPNADRLTLCIVDIGQKELVKVVCGAPNAKNNLLTIYAPPGAIIPKNKIKLEISKIRGETSYGMLCSGAELNLSNESEGIIELNESFKKKIGKSYFNSNKGNVIELSITPNRPDCLGIRGIARDLSASGFGKLKEYKIKKTKQKNKQSLKVKIEKNKSQACTIFGSCLIKNIKNQESPDWLKNRILSLGLRPISAVVDVTNYVMFDLNRPLHAYDTDKIKKGIIVRNSKKGEKFKALDNKEYVLDKGMCVISDYDGVLGLGGIIGGTRSGTELNTKNILLESAYFDPEITRKTSKKLNLDTDAKFRFERGIDPNSIILGLAKASEMIIDICGGKATKIDIQKTKRLETKKILFDANLVSKTIGIQIRLNEIVKILEDLGFKIKKKRKDLEVEIPSWRPDILGQIDLVEEVIRIKGFDKINSIKPEKERLKATLNYTQRHFHLAQRSVASKGYLEAITWSFTDERINKFFLANGKPTKLVNPISSDLNVLRNSIYPNLIYYLKKNIDRGFENFSLFEIGPSFEGKEPGQQKTVVCGVKTGNVNEKNWNEQNRSIDVFDIKKDVMQTLSELGLERDDIFIDDKTPQYYHPGKSGVIFAKKDQKNILAYFGELHPNILKELDIKTNAIQGFEIYLDNLVKYKSKNKKTKSRMNASDFQKSERDFAFVIDKSFKSQDLIEIISNVDNSLIQNVRIFDVYQGENIPSDKKSVALNVTIQSSVKTLNEEDLNQITKKIISTVETKTGAKIRS</sequence>
<dbReference type="Gene3D" id="3.30.70.380">
    <property type="entry name" value="Ferrodoxin-fold anticodon-binding domain"/>
    <property type="match status" value="1"/>
</dbReference>
<evidence type="ECO:0000256" key="2">
    <source>
        <dbReference type="ARBA" id="ARBA00004496"/>
    </source>
</evidence>
<name>A0A381V9T2_9ZZZZ</name>
<dbReference type="PROSITE" id="PS51447">
    <property type="entry name" value="FDX_ACB"/>
    <property type="match status" value="1"/>
</dbReference>
<dbReference type="SUPFAM" id="SSF46955">
    <property type="entry name" value="Putative DNA-binding domain"/>
    <property type="match status" value="1"/>
</dbReference>
<dbReference type="FunFam" id="3.30.70.380:FF:000001">
    <property type="entry name" value="Phenylalanine--tRNA ligase beta subunit"/>
    <property type="match status" value="1"/>
</dbReference>
<dbReference type="SMART" id="SM00896">
    <property type="entry name" value="FDX-ACB"/>
    <property type="match status" value="1"/>
</dbReference>
<evidence type="ECO:0000256" key="3">
    <source>
        <dbReference type="ARBA" id="ARBA00008653"/>
    </source>
</evidence>
<evidence type="ECO:0000256" key="10">
    <source>
        <dbReference type="ARBA" id="ARBA00022723"/>
    </source>
</evidence>
<organism evidence="22">
    <name type="scientific">marine metagenome</name>
    <dbReference type="NCBI Taxonomy" id="408172"/>
    <lineage>
        <taxon>unclassified sequences</taxon>
        <taxon>metagenomes</taxon>
        <taxon>ecological metagenomes</taxon>
    </lineage>
</organism>
<evidence type="ECO:0000313" key="22">
    <source>
        <dbReference type="EMBL" id="SVA36103.1"/>
    </source>
</evidence>
<dbReference type="PROSITE" id="PS50886">
    <property type="entry name" value="TRBD"/>
    <property type="match status" value="1"/>
</dbReference>
<dbReference type="GO" id="GO:0000049">
    <property type="term" value="F:tRNA binding"/>
    <property type="evidence" value="ECO:0007669"/>
    <property type="project" value="UniProtKB-KW"/>
</dbReference>
<comment type="subcellular location">
    <subcellularLocation>
        <location evidence="2">Cytoplasm</location>
    </subcellularLocation>
</comment>
<dbReference type="Pfam" id="PF03147">
    <property type="entry name" value="FDX-ACB"/>
    <property type="match status" value="1"/>
</dbReference>
<evidence type="ECO:0000256" key="18">
    <source>
        <dbReference type="ARBA" id="ARBA00049255"/>
    </source>
</evidence>
<dbReference type="Pfam" id="PF17759">
    <property type="entry name" value="tRNA_synthFbeta"/>
    <property type="match status" value="1"/>
</dbReference>
<keyword evidence="12" id="KW-0067">ATP-binding</keyword>
<evidence type="ECO:0000259" key="19">
    <source>
        <dbReference type="PROSITE" id="PS50886"/>
    </source>
</evidence>
<dbReference type="NCBIfam" id="TIGR00472">
    <property type="entry name" value="pheT_bact"/>
    <property type="match status" value="1"/>
</dbReference>
<dbReference type="AlphaFoldDB" id="A0A381V9T2"/>
<keyword evidence="7" id="KW-0963">Cytoplasm</keyword>
<dbReference type="SMART" id="SM00874">
    <property type="entry name" value="B5"/>
    <property type="match status" value="1"/>
</dbReference>
<keyword evidence="10" id="KW-0479">Metal-binding</keyword>
<evidence type="ECO:0000256" key="8">
    <source>
        <dbReference type="ARBA" id="ARBA00022555"/>
    </source>
</evidence>
<feature type="domain" description="FDX-ACB" evidence="20">
    <location>
        <begin position="655"/>
        <end position="748"/>
    </location>
</feature>
<dbReference type="Pfam" id="PF03484">
    <property type="entry name" value="B5"/>
    <property type="match status" value="1"/>
</dbReference>
<evidence type="ECO:0000256" key="12">
    <source>
        <dbReference type="ARBA" id="ARBA00022840"/>
    </source>
</evidence>
<evidence type="ECO:0000256" key="15">
    <source>
        <dbReference type="ARBA" id="ARBA00022917"/>
    </source>
</evidence>
<dbReference type="EC" id="6.1.1.20" evidence="5"/>
<comment type="subunit">
    <text evidence="4">Tetramer of two alpha and two beta subunits.</text>
</comment>
<feature type="domain" description="TRNA-binding" evidence="19">
    <location>
        <begin position="1"/>
        <end position="99"/>
    </location>
</feature>
<keyword evidence="13" id="KW-0460">Magnesium</keyword>
<dbReference type="InterPro" id="IPR012340">
    <property type="entry name" value="NA-bd_OB-fold"/>
</dbReference>
<evidence type="ECO:0000256" key="5">
    <source>
        <dbReference type="ARBA" id="ARBA00012814"/>
    </source>
</evidence>
<dbReference type="PANTHER" id="PTHR10947:SF0">
    <property type="entry name" value="PHENYLALANINE--TRNA LIGASE BETA SUBUNIT"/>
    <property type="match status" value="1"/>
</dbReference>
<dbReference type="SUPFAM" id="SSF55681">
    <property type="entry name" value="Class II aaRS and biotin synthetases"/>
    <property type="match status" value="1"/>
</dbReference>
<dbReference type="HAMAP" id="MF_00283">
    <property type="entry name" value="Phe_tRNA_synth_beta1"/>
    <property type="match status" value="1"/>
</dbReference>
<keyword evidence="9" id="KW-0436">Ligase</keyword>
<keyword evidence="14" id="KW-0694">RNA-binding</keyword>
<dbReference type="SUPFAM" id="SSF50249">
    <property type="entry name" value="Nucleic acid-binding proteins"/>
    <property type="match status" value="1"/>
</dbReference>
<dbReference type="PROSITE" id="PS51483">
    <property type="entry name" value="B5"/>
    <property type="match status" value="1"/>
</dbReference>
<keyword evidence="11" id="KW-0547">Nucleotide-binding</keyword>
<evidence type="ECO:0000256" key="7">
    <source>
        <dbReference type="ARBA" id="ARBA00022490"/>
    </source>
</evidence>
<dbReference type="InterPro" id="IPR045060">
    <property type="entry name" value="Phe-tRNA-ligase_IIc_bsu"/>
</dbReference>
<dbReference type="Pfam" id="PF01588">
    <property type="entry name" value="tRNA_bind"/>
    <property type="match status" value="1"/>
</dbReference>
<evidence type="ECO:0000256" key="16">
    <source>
        <dbReference type="ARBA" id="ARBA00023146"/>
    </source>
</evidence>
<dbReference type="EMBL" id="UINC01008014">
    <property type="protein sequence ID" value="SVA36103.1"/>
    <property type="molecule type" value="Genomic_DNA"/>
</dbReference>
<evidence type="ECO:0000259" key="21">
    <source>
        <dbReference type="PROSITE" id="PS51483"/>
    </source>
</evidence>
<dbReference type="InterPro" id="IPR045864">
    <property type="entry name" value="aa-tRNA-synth_II/BPL/LPL"/>
</dbReference>
<keyword evidence="8" id="KW-0820">tRNA-binding</keyword>
<comment type="cofactor">
    <cofactor evidence="1">
        <name>Mg(2+)</name>
        <dbReference type="ChEBI" id="CHEBI:18420"/>
    </cofactor>
</comment>
<dbReference type="PANTHER" id="PTHR10947">
    <property type="entry name" value="PHENYLALANYL-TRNA SYNTHETASE BETA CHAIN AND LEUCINE-RICH REPEAT-CONTAINING PROTEIN 47"/>
    <property type="match status" value="1"/>
</dbReference>
<dbReference type="GO" id="GO:0004826">
    <property type="term" value="F:phenylalanine-tRNA ligase activity"/>
    <property type="evidence" value="ECO:0007669"/>
    <property type="project" value="UniProtKB-EC"/>
</dbReference>
<evidence type="ECO:0000256" key="4">
    <source>
        <dbReference type="ARBA" id="ARBA00011209"/>
    </source>
</evidence>
<dbReference type="InterPro" id="IPR005147">
    <property type="entry name" value="tRNA_synthase_B5-dom"/>
</dbReference>
<dbReference type="InterPro" id="IPR002547">
    <property type="entry name" value="tRNA-bd_dom"/>
</dbReference>